<comment type="similarity">
    <text evidence="3">Belongs to the RNase E/G family. RNase G subfamily.</text>
</comment>
<keyword evidence="7" id="KW-0997">Cell inner membrane</keyword>
<dbReference type="GO" id="GO:0008033">
    <property type="term" value="P:tRNA processing"/>
    <property type="evidence" value="ECO:0007669"/>
    <property type="project" value="UniProtKB-KW"/>
</dbReference>
<accession>A0A2S5R838</accession>
<keyword evidence="12" id="KW-0699">rRNA-binding</keyword>
<dbReference type="PANTHER" id="PTHR30001:SF1">
    <property type="entry name" value="RIBONUCLEASE E_G-LIKE PROTEIN, CHLOROPLASTIC"/>
    <property type="match status" value="1"/>
</dbReference>
<feature type="compositionally biased region" description="Basic residues" evidence="18">
    <location>
        <begin position="613"/>
        <end position="625"/>
    </location>
</feature>
<evidence type="ECO:0000256" key="8">
    <source>
        <dbReference type="ARBA" id="ARBA00022552"/>
    </source>
</evidence>
<evidence type="ECO:0000256" key="17">
    <source>
        <dbReference type="ARBA" id="ARBA00023136"/>
    </source>
</evidence>
<dbReference type="GO" id="GO:0004519">
    <property type="term" value="F:endonuclease activity"/>
    <property type="evidence" value="ECO:0007669"/>
    <property type="project" value="UniProtKB-KW"/>
</dbReference>
<feature type="domain" description="S1 motif" evidence="19">
    <location>
        <begin position="44"/>
        <end position="168"/>
    </location>
</feature>
<dbReference type="NCBIfam" id="TIGR00757">
    <property type="entry name" value="RNaseEG"/>
    <property type="match status" value="1"/>
</dbReference>
<comment type="subcellular location">
    <subcellularLocation>
        <location evidence="2">Cytoplasm</location>
    </subcellularLocation>
</comment>
<feature type="compositionally biased region" description="Basic and acidic residues" evidence="18">
    <location>
        <begin position="584"/>
        <end position="596"/>
    </location>
</feature>
<evidence type="ECO:0000256" key="13">
    <source>
        <dbReference type="ARBA" id="ARBA00022759"/>
    </source>
</evidence>
<feature type="region of interest" description="Disordered" evidence="18">
    <location>
        <begin position="671"/>
        <end position="695"/>
    </location>
</feature>
<dbReference type="Gene3D" id="2.40.50.140">
    <property type="entry name" value="Nucleic acid-binding proteins"/>
    <property type="match status" value="1"/>
</dbReference>
<dbReference type="GO" id="GO:0046872">
    <property type="term" value="F:metal ion binding"/>
    <property type="evidence" value="ECO:0007669"/>
    <property type="project" value="UniProtKB-KW"/>
</dbReference>
<name>A0A2S5R838_9PROT</name>
<dbReference type="RefSeq" id="WP_104207014.1">
    <property type="nucleotide sequence ID" value="NZ_PHHC01000096.1"/>
</dbReference>
<keyword evidence="15" id="KW-0460">Magnesium</keyword>
<dbReference type="EMBL" id="PHHC01000096">
    <property type="protein sequence ID" value="PPE03494.1"/>
    <property type="molecule type" value="Genomic_DNA"/>
</dbReference>
<dbReference type="GO" id="GO:0019843">
    <property type="term" value="F:rRNA binding"/>
    <property type="evidence" value="ECO:0007669"/>
    <property type="project" value="UniProtKB-KW"/>
</dbReference>
<dbReference type="GO" id="GO:0016787">
    <property type="term" value="F:hydrolase activity"/>
    <property type="evidence" value="ECO:0007669"/>
    <property type="project" value="UniProtKB-KW"/>
</dbReference>
<evidence type="ECO:0000256" key="7">
    <source>
        <dbReference type="ARBA" id="ARBA00022519"/>
    </source>
</evidence>
<keyword evidence="13" id="KW-0255">Endonuclease</keyword>
<evidence type="ECO:0000256" key="6">
    <source>
        <dbReference type="ARBA" id="ARBA00022490"/>
    </source>
</evidence>
<evidence type="ECO:0000256" key="5">
    <source>
        <dbReference type="ARBA" id="ARBA00022475"/>
    </source>
</evidence>
<evidence type="ECO:0000256" key="9">
    <source>
        <dbReference type="ARBA" id="ARBA00022694"/>
    </source>
</evidence>
<dbReference type="GO" id="GO:0004540">
    <property type="term" value="F:RNA nuclease activity"/>
    <property type="evidence" value="ECO:0007669"/>
    <property type="project" value="InterPro"/>
</dbReference>
<organism evidence="20 21">
    <name type="scientific">Holospora curviuscula</name>
    <dbReference type="NCBI Taxonomy" id="1082868"/>
    <lineage>
        <taxon>Bacteria</taxon>
        <taxon>Pseudomonadati</taxon>
        <taxon>Pseudomonadota</taxon>
        <taxon>Alphaproteobacteria</taxon>
        <taxon>Holosporales</taxon>
        <taxon>Holosporaceae</taxon>
        <taxon>Holospora</taxon>
    </lineage>
</organism>
<dbReference type="InterPro" id="IPR004659">
    <property type="entry name" value="RNase_E/G"/>
</dbReference>
<dbReference type="AlphaFoldDB" id="A0A2S5R838"/>
<dbReference type="OrthoDB" id="9804278at2"/>
<keyword evidence="16" id="KW-0694">RNA-binding</keyword>
<feature type="region of interest" description="Disordered" evidence="18">
    <location>
        <begin position="559"/>
        <end position="638"/>
    </location>
</feature>
<evidence type="ECO:0000313" key="20">
    <source>
        <dbReference type="EMBL" id="PPE03494.1"/>
    </source>
</evidence>
<dbReference type="Proteomes" id="UP000239425">
    <property type="component" value="Unassembled WGS sequence"/>
</dbReference>
<dbReference type="Pfam" id="PF20833">
    <property type="entry name" value="RNase_E_G_Thio"/>
    <property type="match status" value="1"/>
</dbReference>
<evidence type="ECO:0000256" key="1">
    <source>
        <dbReference type="ARBA" id="ARBA00001946"/>
    </source>
</evidence>
<comment type="caution">
    <text evidence="20">The sequence shown here is derived from an EMBL/GenBank/DDBJ whole genome shotgun (WGS) entry which is preliminary data.</text>
</comment>
<keyword evidence="14" id="KW-0378">Hydrolase</keyword>
<sequence length="733" mass="82793">MQETYLKKALLIDRSFNGEETRVAVVKDGVLEEFDHELSFKRLKKGNVYLAQVTRVEAALQAAFLEFGEKKQGFLAFSEIHPGYYQNKESQENILENSKTPELHSTSVQPHLALEGGENEEPPEHEIKSVRQKNFTPRIQDVIKKGQIILVQVVKDARGNKGAALTTYISLAGRFIVFMPNSPGQTKISRKITDKAERKHLTEMSENLDISEGMSVILRTSGLGRTEKELKRDYDRLTRVWTKIEELSKNAKEVPMLLCEENDLIYRAFRDFYSNDIEEIWVEDKESFKKAQNIMKMFMPAHRKRVKLYQETECTLFEKYSLESMISDLYQPTVLLPSGGYLIINQTEALVSIDVNSGKSIRERAMEETALKTNLEAAQAIGRQLRLRDLSGLIVIDFIDMPSHRYGQVEKLLEDALKVDRARIQMGKISQFGLLEMSRQRLRQSLFESIAKPCHACHGHGYVLSDSALAMRVLRDIARHASRSSPTSQLTVKVSMEVGHVLANQYRKYLTQLEESMGISIQLHIQPERQFDTVEMVNLPSISELSLLNSTPCESSDAEKVSAKSLSSPITPEVNGEAGGAVEGYKDTVSESKESVKNSTFSESLEEQSVGRPVKKSRRYGRRKPNTQPSGLSDTVNLEPSAQVSTIESSQTAEESSLDANYDSKSFSSLSRDTVESHGKLSSVNNGFEPTKEHHEHLNPGLMEMAKAFELKALKRRYRRGRVFLKEKVLEGA</sequence>
<evidence type="ECO:0000256" key="11">
    <source>
        <dbReference type="ARBA" id="ARBA00022723"/>
    </source>
</evidence>
<gene>
    <name evidence="20" type="ORF">HCUR_01033</name>
</gene>
<keyword evidence="17" id="KW-0472">Membrane</keyword>
<protein>
    <recommendedName>
        <fullName evidence="4">Ribonuclease G</fullName>
    </recommendedName>
</protein>
<keyword evidence="5" id="KW-1003">Cell membrane</keyword>
<evidence type="ECO:0000256" key="14">
    <source>
        <dbReference type="ARBA" id="ARBA00022801"/>
    </source>
</evidence>
<comment type="cofactor">
    <cofactor evidence="1">
        <name>Mg(2+)</name>
        <dbReference type="ChEBI" id="CHEBI:18420"/>
    </cofactor>
</comment>
<keyword evidence="11" id="KW-0479">Metal-binding</keyword>
<evidence type="ECO:0000259" key="19">
    <source>
        <dbReference type="SMART" id="SM00316"/>
    </source>
</evidence>
<dbReference type="PANTHER" id="PTHR30001">
    <property type="entry name" value="RIBONUCLEASE"/>
    <property type="match status" value="1"/>
</dbReference>
<dbReference type="InterPro" id="IPR012340">
    <property type="entry name" value="NA-bd_OB-fold"/>
</dbReference>
<keyword evidence="8" id="KW-0698">rRNA processing</keyword>
<dbReference type="GO" id="GO:0005737">
    <property type="term" value="C:cytoplasm"/>
    <property type="evidence" value="ECO:0007669"/>
    <property type="project" value="UniProtKB-SubCell"/>
</dbReference>
<reference evidence="20 21" key="1">
    <citation type="submission" date="2017-11" db="EMBL/GenBank/DDBJ databases">
        <title>Comparative genomic analysis of Holospora spp., intranuclear symbionts of paramecia.</title>
        <authorList>
            <person name="Garushyants S.K."/>
            <person name="Beliavskaya A."/>
            <person name="Malko D.B."/>
            <person name="Logacheva M.D."/>
            <person name="Rautian M.S."/>
            <person name="Gelfand M.S."/>
        </authorList>
    </citation>
    <scope>NUCLEOTIDE SEQUENCE [LARGE SCALE GENOMIC DNA]</scope>
    <source>
        <strain evidence="21">02AZ16</strain>
    </source>
</reference>
<dbReference type="SUPFAM" id="SSF50249">
    <property type="entry name" value="Nucleic acid-binding proteins"/>
    <property type="match status" value="1"/>
</dbReference>
<evidence type="ECO:0000256" key="12">
    <source>
        <dbReference type="ARBA" id="ARBA00022730"/>
    </source>
</evidence>
<evidence type="ECO:0000256" key="10">
    <source>
        <dbReference type="ARBA" id="ARBA00022722"/>
    </source>
</evidence>
<evidence type="ECO:0000256" key="16">
    <source>
        <dbReference type="ARBA" id="ARBA00022884"/>
    </source>
</evidence>
<evidence type="ECO:0000256" key="2">
    <source>
        <dbReference type="ARBA" id="ARBA00004496"/>
    </source>
</evidence>
<dbReference type="Pfam" id="PF10150">
    <property type="entry name" value="RNase_E_G"/>
    <property type="match status" value="1"/>
</dbReference>
<keyword evidence="6" id="KW-0963">Cytoplasm</keyword>
<evidence type="ECO:0000256" key="4">
    <source>
        <dbReference type="ARBA" id="ARBA00017719"/>
    </source>
</evidence>
<evidence type="ECO:0000256" key="15">
    <source>
        <dbReference type="ARBA" id="ARBA00022842"/>
    </source>
</evidence>
<evidence type="ECO:0000313" key="21">
    <source>
        <dbReference type="Proteomes" id="UP000239425"/>
    </source>
</evidence>
<feature type="compositionally biased region" description="Polar residues" evidence="18">
    <location>
        <begin position="626"/>
        <end position="638"/>
    </location>
</feature>
<dbReference type="GO" id="GO:0006364">
    <property type="term" value="P:rRNA processing"/>
    <property type="evidence" value="ECO:0007669"/>
    <property type="project" value="UniProtKB-KW"/>
</dbReference>
<dbReference type="InterPro" id="IPR003029">
    <property type="entry name" value="S1_domain"/>
</dbReference>
<dbReference type="PROSITE" id="PS50007">
    <property type="entry name" value="PIPLC_X_DOMAIN"/>
    <property type="match status" value="1"/>
</dbReference>
<dbReference type="Gene3D" id="3.40.1260.20">
    <property type="entry name" value="Ribonuclease E, catalytic domain"/>
    <property type="match status" value="1"/>
</dbReference>
<evidence type="ECO:0000256" key="3">
    <source>
        <dbReference type="ARBA" id="ARBA00005663"/>
    </source>
</evidence>
<proteinExistence type="inferred from homology"/>
<keyword evidence="9" id="KW-0819">tRNA processing</keyword>
<keyword evidence="10" id="KW-0540">Nuclease</keyword>
<keyword evidence="21" id="KW-1185">Reference proteome</keyword>
<dbReference type="SMART" id="SM00316">
    <property type="entry name" value="S1"/>
    <property type="match status" value="1"/>
</dbReference>
<dbReference type="CDD" id="cd04453">
    <property type="entry name" value="S1_RNase_E"/>
    <property type="match status" value="1"/>
</dbReference>
<evidence type="ECO:0000256" key="18">
    <source>
        <dbReference type="SAM" id="MobiDB-lite"/>
    </source>
</evidence>
<dbReference type="InterPro" id="IPR048583">
    <property type="entry name" value="RNase_E_G_thioredoxin-like"/>
</dbReference>
<dbReference type="InterPro" id="IPR019307">
    <property type="entry name" value="RNA-bd_AU-1/RNase_E/G"/>
</dbReference>